<dbReference type="PROSITE" id="PS51644">
    <property type="entry name" value="HTH_OST"/>
    <property type="match status" value="1"/>
</dbReference>
<dbReference type="CDD" id="cd20379">
    <property type="entry name" value="Tudor_dTUD-like"/>
    <property type="match status" value="1"/>
</dbReference>
<keyword evidence="4" id="KW-0221">Differentiation</keyword>
<dbReference type="InterPro" id="IPR035437">
    <property type="entry name" value="SNase_OB-fold_sf"/>
</dbReference>
<comment type="subcellular location">
    <subcellularLocation>
        <location evidence="1">Cytoplasm</location>
    </subcellularLocation>
</comment>
<keyword evidence="3" id="KW-0677">Repeat</keyword>
<feature type="region of interest" description="Disordered" evidence="5">
    <location>
        <begin position="86"/>
        <end position="112"/>
    </location>
</feature>
<feature type="domain" description="HTH OST-type" evidence="7">
    <location>
        <begin position="4"/>
        <end position="76"/>
    </location>
</feature>
<dbReference type="GO" id="GO:0007283">
    <property type="term" value="P:spermatogenesis"/>
    <property type="evidence" value="ECO:0007669"/>
    <property type="project" value="UniProtKB-KW"/>
</dbReference>
<feature type="compositionally biased region" description="Polar residues" evidence="5">
    <location>
        <begin position="99"/>
        <end position="112"/>
    </location>
</feature>
<protein>
    <recommendedName>
        <fullName evidence="10">Tudor domain-containing protein 7</fullName>
    </recommendedName>
</protein>
<gene>
    <name evidence="8" type="ORF">ABEB36_007716</name>
</gene>
<feature type="compositionally biased region" description="Polar residues" evidence="5">
    <location>
        <begin position="270"/>
        <end position="288"/>
    </location>
</feature>
<dbReference type="Gene3D" id="2.30.30.140">
    <property type="match status" value="3"/>
</dbReference>
<dbReference type="CDD" id="cd09972">
    <property type="entry name" value="LOTUS_TDRD_OSKAR"/>
    <property type="match status" value="1"/>
</dbReference>
<dbReference type="SUPFAM" id="SSF63748">
    <property type="entry name" value="Tudor/PWWP/MBT"/>
    <property type="match status" value="3"/>
</dbReference>
<dbReference type="InterPro" id="IPR002999">
    <property type="entry name" value="Tudor"/>
</dbReference>
<comment type="caution">
    <text evidence="8">The sequence shown here is derived from an EMBL/GenBank/DDBJ whole genome shotgun (WGS) entry which is preliminary data.</text>
</comment>
<dbReference type="EMBL" id="JBDJPC010000005">
    <property type="protein sequence ID" value="KAL1502594.1"/>
    <property type="molecule type" value="Genomic_DNA"/>
</dbReference>
<feature type="region of interest" description="Disordered" evidence="5">
    <location>
        <begin position="226"/>
        <end position="290"/>
    </location>
</feature>
<evidence type="ECO:0000259" key="6">
    <source>
        <dbReference type="PROSITE" id="PS50304"/>
    </source>
</evidence>
<feature type="domain" description="Tudor" evidence="6">
    <location>
        <begin position="938"/>
        <end position="1002"/>
    </location>
</feature>
<dbReference type="AlphaFoldDB" id="A0ABD1EUW4"/>
<evidence type="ECO:0000256" key="1">
    <source>
        <dbReference type="ARBA" id="ARBA00004496"/>
    </source>
</evidence>
<accession>A0ABD1EUW4</accession>
<dbReference type="SMART" id="SM00333">
    <property type="entry name" value="TUDOR"/>
    <property type="match status" value="3"/>
</dbReference>
<dbReference type="PANTHER" id="PTHR22948">
    <property type="entry name" value="TUDOR DOMAIN CONTAINING PROTEIN"/>
    <property type="match status" value="1"/>
</dbReference>
<dbReference type="InterPro" id="IPR025605">
    <property type="entry name" value="OST-HTH/LOTUS_dom"/>
</dbReference>
<dbReference type="Pfam" id="PF00567">
    <property type="entry name" value="TUDOR"/>
    <property type="match status" value="3"/>
</dbReference>
<evidence type="ECO:0008006" key="10">
    <source>
        <dbReference type="Google" id="ProtNLM"/>
    </source>
</evidence>
<feature type="compositionally biased region" description="Polar residues" evidence="5">
    <location>
        <begin position="226"/>
        <end position="235"/>
    </location>
</feature>
<evidence type="ECO:0000259" key="7">
    <source>
        <dbReference type="PROSITE" id="PS51644"/>
    </source>
</evidence>
<evidence type="ECO:0000256" key="5">
    <source>
        <dbReference type="SAM" id="MobiDB-lite"/>
    </source>
</evidence>
<organism evidence="8 9">
    <name type="scientific">Hypothenemus hampei</name>
    <name type="common">Coffee berry borer</name>
    <dbReference type="NCBI Taxonomy" id="57062"/>
    <lineage>
        <taxon>Eukaryota</taxon>
        <taxon>Metazoa</taxon>
        <taxon>Ecdysozoa</taxon>
        <taxon>Arthropoda</taxon>
        <taxon>Hexapoda</taxon>
        <taxon>Insecta</taxon>
        <taxon>Pterygota</taxon>
        <taxon>Neoptera</taxon>
        <taxon>Endopterygota</taxon>
        <taxon>Coleoptera</taxon>
        <taxon>Polyphaga</taxon>
        <taxon>Cucujiformia</taxon>
        <taxon>Curculionidae</taxon>
        <taxon>Scolytinae</taxon>
        <taxon>Hypothenemus</taxon>
    </lineage>
</organism>
<dbReference type="Proteomes" id="UP001566132">
    <property type="component" value="Unassembled WGS sequence"/>
</dbReference>
<evidence type="ECO:0000313" key="9">
    <source>
        <dbReference type="Proteomes" id="UP001566132"/>
    </source>
</evidence>
<dbReference type="GO" id="GO:0030154">
    <property type="term" value="P:cell differentiation"/>
    <property type="evidence" value="ECO:0007669"/>
    <property type="project" value="UniProtKB-ARBA"/>
</dbReference>
<keyword evidence="4" id="KW-0744">Spermatogenesis</keyword>
<dbReference type="PANTHER" id="PTHR22948:SF76">
    <property type="entry name" value="FI20010P1-RELATED"/>
    <property type="match status" value="1"/>
</dbReference>
<dbReference type="Gene3D" id="2.40.50.90">
    <property type="match status" value="2"/>
</dbReference>
<dbReference type="Gene3D" id="3.30.420.610">
    <property type="entry name" value="LOTUS domain-like"/>
    <property type="match status" value="2"/>
</dbReference>
<keyword evidence="2" id="KW-0963">Cytoplasm</keyword>
<dbReference type="InterPro" id="IPR050621">
    <property type="entry name" value="Tudor_domain_containing"/>
</dbReference>
<dbReference type="InterPro" id="IPR041966">
    <property type="entry name" value="LOTUS-like"/>
</dbReference>
<evidence type="ECO:0000256" key="4">
    <source>
        <dbReference type="ARBA" id="ARBA00022871"/>
    </source>
</evidence>
<proteinExistence type="predicted"/>
<sequence>MASNLEDVYSCIRSCVISTKERLSLSQLSKDYRMLMGENIPFRKLGFNSLEELINESDVIKLVKDRNEPYVVVKQSEKSAHITKLVSSQKTPKSRSNARLRNPSFRSQMSKTRNWRPAVNHSVNNYYGSKRPQFVLHSQFLNAPSVRSKVVIPPTSTIHQQFPSQIMPNKENAHKRVASKAGLSSEHSTINMTHFQSQVPKMGVNERLACLKIRDDNSKENHVQINATQHTNTPDMSIKKSHSNTTDPLLSTKKRLSQKMSELSQDRDSGTSSPTTDEQLTPSPSKNLEFTRTEDAVADLKLFASLYKLGDVEVNVSHMNLKRRKFFLCKIKVGQNTYTSYPKEFTVEKDAENCCCEEALADLIPKYKRRSLLISSEKDILTRIPNMLEKHRNGIWAWQLSLDYLDKYNETLPDNYIQVIDASPCVQIEKIADQYILYHCQPGDKGQQRTLIGSINPSSVSVPANTVHFGEDNRITCQINCILSANEIWCEQIDTEESIAFAKMFDRMQVFYQEHHKNFTTTTIIPGGYYVAKIDGIYNRVRAVHVDNEEVSCFTIDYGDEGIVKKTDIFALDRAYASSQAQAFVCRLYGLEDLYDVSSNSVSLASLVGNSCLLELAVDCPTEDHIMVLPIFMYDAETGQSINEKLLRDLTMELATPHLKQEGVTEVYVTHVESNGDVYVHVKSKGYDNLEALRKQLEEQMNTKPHANDPPIVTKANSNGKLYFLKDKSSGSWFRCSIIDWSPDGTMAQIFYVDLGQTAVITATDEKLYLLSNLNDVLSNYPYQACRVRIALDKMPKDFVNLAWKAMPKDKPILLKLLDKSEEDGVQLVKLFRRNLDEELICINESISLQMELNKKEADVRFKFKLTDLGGNINQVPSTGSLKCPPLPKIGDNQFFQVYVTVAVNPFNFFIQPMASRLQLNEMMRKLQSIYQGVQYGNLKVEDVLPGNIYASKFEDGNWYRTSVIKVINSGASVSVFFCDFGYYQTLALNQLVPLSKEFMELPYQALKAKVADITPKNKKWTMEACEEFKKLIEGKNLYSYLISIEKDVLYESDIVLNLALIDTSSEDDINIGEELIKRDIAVVEK</sequence>
<evidence type="ECO:0000256" key="2">
    <source>
        <dbReference type="ARBA" id="ARBA00022490"/>
    </source>
</evidence>
<evidence type="ECO:0000313" key="8">
    <source>
        <dbReference type="EMBL" id="KAL1502594.1"/>
    </source>
</evidence>
<dbReference type="Pfam" id="PF12872">
    <property type="entry name" value="OST-HTH"/>
    <property type="match status" value="1"/>
</dbReference>
<dbReference type="PROSITE" id="PS50304">
    <property type="entry name" value="TUDOR"/>
    <property type="match status" value="1"/>
</dbReference>
<keyword evidence="9" id="KW-1185">Reference proteome</keyword>
<name>A0ABD1EUW4_HYPHA</name>
<dbReference type="GO" id="GO:0005737">
    <property type="term" value="C:cytoplasm"/>
    <property type="evidence" value="ECO:0007669"/>
    <property type="project" value="UniProtKB-SubCell"/>
</dbReference>
<evidence type="ECO:0000256" key="3">
    <source>
        <dbReference type="ARBA" id="ARBA00022737"/>
    </source>
</evidence>
<reference evidence="8 9" key="1">
    <citation type="submission" date="2024-05" db="EMBL/GenBank/DDBJ databases">
        <title>Genetic variation in Jamaican populations of the coffee berry borer (Hypothenemus hampei).</title>
        <authorList>
            <person name="Errbii M."/>
            <person name="Myrie A."/>
        </authorList>
    </citation>
    <scope>NUCLEOTIDE SEQUENCE [LARGE SCALE GENOMIC DNA]</scope>
    <source>
        <strain evidence="8">JA-Hopewell-2020-01-JO</strain>
        <tissue evidence="8">Whole body</tissue>
    </source>
</reference>